<evidence type="ECO:0000313" key="4">
    <source>
        <dbReference type="Proteomes" id="UP000278332"/>
    </source>
</evidence>
<feature type="domain" description="FAD dependent oxidoreductase" evidence="2">
    <location>
        <begin position="78"/>
        <end position="429"/>
    </location>
</feature>
<keyword evidence="1" id="KW-0560">Oxidoreductase</keyword>
<dbReference type="GO" id="GO:0016491">
    <property type="term" value="F:oxidoreductase activity"/>
    <property type="evidence" value="ECO:0007669"/>
    <property type="project" value="UniProtKB-KW"/>
</dbReference>
<gene>
    <name evidence="3" type="ORF">ALP84_04486</name>
</gene>
<dbReference type="Pfam" id="PF01266">
    <property type="entry name" value="DAO"/>
    <property type="match status" value="1"/>
</dbReference>
<dbReference type="PANTHER" id="PTHR13847">
    <property type="entry name" value="SARCOSINE DEHYDROGENASE-RELATED"/>
    <property type="match status" value="1"/>
</dbReference>
<protein>
    <recommendedName>
        <fullName evidence="2">FAD dependent oxidoreductase domain-containing protein</fullName>
    </recommendedName>
</protein>
<dbReference type="InterPro" id="IPR006076">
    <property type="entry name" value="FAD-dep_OxRdtase"/>
</dbReference>
<dbReference type="Gene3D" id="3.30.9.10">
    <property type="entry name" value="D-Amino Acid Oxidase, subunit A, domain 2"/>
    <property type="match status" value="1"/>
</dbReference>
<dbReference type="PANTHER" id="PTHR13847:SF275">
    <property type="entry name" value="GAMMA-GLUTAMYLPUTRESCINE OXIDOREDUCTASE"/>
    <property type="match status" value="1"/>
</dbReference>
<evidence type="ECO:0000256" key="1">
    <source>
        <dbReference type="ARBA" id="ARBA00023002"/>
    </source>
</evidence>
<dbReference type="GO" id="GO:0005737">
    <property type="term" value="C:cytoplasm"/>
    <property type="evidence" value="ECO:0007669"/>
    <property type="project" value="TreeGrafter"/>
</dbReference>
<organism evidence="3 4">
    <name type="scientific">Pseudomonas cichorii</name>
    <dbReference type="NCBI Taxonomy" id="36746"/>
    <lineage>
        <taxon>Bacteria</taxon>
        <taxon>Pseudomonadati</taxon>
        <taxon>Pseudomonadota</taxon>
        <taxon>Gammaproteobacteria</taxon>
        <taxon>Pseudomonadales</taxon>
        <taxon>Pseudomonadaceae</taxon>
        <taxon>Pseudomonas</taxon>
    </lineage>
</organism>
<evidence type="ECO:0000313" key="3">
    <source>
        <dbReference type="EMBL" id="RMR50625.1"/>
    </source>
</evidence>
<accession>A0A3M4VFK9</accession>
<reference evidence="3 4" key="1">
    <citation type="submission" date="2018-08" db="EMBL/GenBank/DDBJ databases">
        <title>Recombination of ecologically and evolutionarily significant loci maintains genetic cohesion in the Pseudomonas syringae species complex.</title>
        <authorList>
            <person name="Dillon M."/>
            <person name="Thakur S."/>
            <person name="Almeida R.N.D."/>
            <person name="Weir B.S."/>
            <person name="Guttman D.S."/>
        </authorList>
    </citation>
    <scope>NUCLEOTIDE SEQUENCE [LARGE SCALE GENOMIC DNA]</scope>
    <source>
        <strain evidence="3 4">ICMP 6917</strain>
    </source>
</reference>
<sequence length="476" mass="51132">MEGLHASSDQYRQLFPRTAAGSGHRVRLTDRASGSPCEPETSWGWSVAMTQFRQECLWEQLTPQRPSHLPLSGERTADVCVIGGGYTGLSAALQLIEGGKSVCIVEAHQVGHGGSGRNVGLVNAGTWVAPDDLEKVLGSAEANRLNGALGAAPALVFSTIDKYKIDCQETRTGTLHMAHNASGLADLRSRAEQWQRRGANVELLTGKACEDACGTTKIAGALLDYRAGTVNPMAYVAGMANSVVTRGGMIFGDSPVTGLQRTDDGWKVSTGQGSVRAEKVIIASNAYTEGEWTDVKSHIFAGYYYQVASQPLTGPEQEGILHGGQGSWDTRKVLSSIRRDAHGRLVLGSLGNAGNYPLWFIRQWADRIQQHYFPQLGKVEWESTWTGRIGFTPDHLLRLFEPAPGLLAATGFNGRGVTTGTLVGKCFADYLLSNDAKSLPVSFSKSKAVTGSSLRTLAYDAGFTLYHAGQCLRVVL</sequence>
<proteinExistence type="predicted"/>
<comment type="caution">
    <text evidence="3">The sequence shown here is derived from an EMBL/GenBank/DDBJ whole genome shotgun (WGS) entry which is preliminary data.</text>
</comment>
<dbReference type="Gene3D" id="3.50.50.60">
    <property type="entry name" value="FAD/NAD(P)-binding domain"/>
    <property type="match status" value="1"/>
</dbReference>
<dbReference type="InterPro" id="IPR036188">
    <property type="entry name" value="FAD/NAD-bd_sf"/>
</dbReference>
<dbReference type="AlphaFoldDB" id="A0A3M4VFK9"/>
<dbReference type="Proteomes" id="UP000278332">
    <property type="component" value="Unassembled WGS sequence"/>
</dbReference>
<evidence type="ECO:0000259" key="2">
    <source>
        <dbReference type="Pfam" id="PF01266"/>
    </source>
</evidence>
<dbReference type="SUPFAM" id="SSF51905">
    <property type="entry name" value="FAD/NAD(P)-binding domain"/>
    <property type="match status" value="1"/>
</dbReference>
<name>A0A3M4VFK9_PSECI</name>
<dbReference type="EMBL" id="RBRY01000176">
    <property type="protein sequence ID" value="RMR50625.1"/>
    <property type="molecule type" value="Genomic_DNA"/>
</dbReference>